<name>A0A2J6TGL4_9HELO</name>
<evidence type="ECO:0000256" key="1">
    <source>
        <dbReference type="SAM" id="MobiDB-lite"/>
    </source>
</evidence>
<dbReference type="InParanoid" id="A0A2J6TGL4"/>
<gene>
    <name evidence="2" type="ORF">K444DRAFT_362862</name>
</gene>
<proteinExistence type="predicted"/>
<accession>A0A2J6TGL4</accession>
<keyword evidence="3" id="KW-1185">Reference proteome</keyword>
<dbReference type="OrthoDB" id="10590182at2759"/>
<organism evidence="2 3">
    <name type="scientific">Hyaloscypha bicolor E</name>
    <dbReference type="NCBI Taxonomy" id="1095630"/>
    <lineage>
        <taxon>Eukaryota</taxon>
        <taxon>Fungi</taxon>
        <taxon>Dikarya</taxon>
        <taxon>Ascomycota</taxon>
        <taxon>Pezizomycotina</taxon>
        <taxon>Leotiomycetes</taxon>
        <taxon>Helotiales</taxon>
        <taxon>Hyaloscyphaceae</taxon>
        <taxon>Hyaloscypha</taxon>
        <taxon>Hyaloscypha bicolor</taxon>
    </lineage>
</organism>
<feature type="region of interest" description="Disordered" evidence="1">
    <location>
        <begin position="41"/>
        <end position="73"/>
    </location>
</feature>
<dbReference type="Proteomes" id="UP000235371">
    <property type="component" value="Unassembled WGS sequence"/>
</dbReference>
<protein>
    <submittedName>
        <fullName evidence="2">Uncharacterized protein</fullName>
    </submittedName>
</protein>
<dbReference type="EMBL" id="KZ613785">
    <property type="protein sequence ID" value="PMD62141.1"/>
    <property type="molecule type" value="Genomic_DNA"/>
</dbReference>
<evidence type="ECO:0000313" key="3">
    <source>
        <dbReference type="Proteomes" id="UP000235371"/>
    </source>
</evidence>
<dbReference type="AlphaFoldDB" id="A0A2J6TGL4"/>
<dbReference type="RefSeq" id="XP_024739045.1">
    <property type="nucleotide sequence ID" value="XM_024872200.1"/>
</dbReference>
<evidence type="ECO:0000313" key="2">
    <source>
        <dbReference type="EMBL" id="PMD62141.1"/>
    </source>
</evidence>
<feature type="compositionally biased region" description="Low complexity" evidence="1">
    <location>
        <begin position="62"/>
        <end position="73"/>
    </location>
</feature>
<sequence>MLGKLARPMPRGVVVFVLVLEDIAGGVPTFTFLPLSSPISPPPGNPLAPTSTSRSPIEKSRSFSSSFPESSSSSVAKGFKFFRCCCSALSPFSLPVGMGSDAFCFECSASRAASCLRAREGGIFKGGGGGGGAEGGSRSEAEVELVATVVEGVEI</sequence>
<reference evidence="2 3" key="1">
    <citation type="submission" date="2016-04" db="EMBL/GenBank/DDBJ databases">
        <title>A degradative enzymes factory behind the ericoid mycorrhizal symbiosis.</title>
        <authorList>
            <consortium name="DOE Joint Genome Institute"/>
            <person name="Martino E."/>
            <person name="Morin E."/>
            <person name="Grelet G."/>
            <person name="Kuo A."/>
            <person name="Kohler A."/>
            <person name="Daghino S."/>
            <person name="Barry K."/>
            <person name="Choi C."/>
            <person name="Cichocki N."/>
            <person name="Clum A."/>
            <person name="Copeland A."/>
            <person name="Hainaut M."/>
            <person name="Haridas S."/>
            <person name="Labutti K."/>
            <person name="Lindquist E."/>
            <person name="Lipzen A."/>
            <person name="Khouja H.-R."/>
            <person name="Murat C."/>
            <person name="Ohm R."/>
            <person name="Olson A."/>
            <person name="Spatafora J."/>
            <person name="Veneault-Fourrey C."/>
            <person name="Henrissat B."/>
            <person name="Grigoriev I."/>
            <person name="Martin F."/>
            <person name="Perotto S."/>
        </authorList>
    </citation>
    <scope>NUCLEOTIDE SEQUENCE [LARGE SCALE GENOMIC DNA]</scope>
    <source>
        <strain evidence="2 3">E</strain>
    </source>
</reference>
<dbReference type="GeneID" id="36580281"/>